<dbReference type="InterPro" id="IPR011249">
    <property type="entry name" value="Metalloenz_LuxS/M16"/>
</dbReference>
<gene>
    <name evidence="3" type="ORF">ALGA_0853</name>
</gene>
<dbReference type="RefSeq" id="WP_096428167.1">
    <property type="nucleotide sequence ID" value="NZ_AP018042.1"/>
</dbReference>
<dbReference type="Proteomes" id="UP000218267">
    <property type="component" value="Chromosome"/>
</dbReference>
<dbReference type="PANTHER" id="PTHR11851">
    <property type="entry name" value="METALLOPROTEASE"/>
    <property type="match status" value="1"/>
</dbReference>
<feature type="domain" description="Peptidase M16 C-terminal" evidence="2">
    <location>
        <begin position="185"/>
        <end position="359"/>
    </location>
</feature>
<feature type="coiled-coil region" evidence="1">
    <location>
        <begin position="327"/>
        <end position="354"/>
    </location>
</feature>
<organism evidence="3 4">
    <name type="scientific">Labilibaculum antarcticum</name>
    <dbReference type="NCBI Taxonomy" id="1717717"/>
    <lineage>
        <taxon>Bacteria</taxon>
        <taxon>Pseudomonadati</taxon>
        <taxon>Bacteroidota</taxon>
        <taxon>Bacteroidia</taxon>
        <taxon>Marinilabiliales</taxon>
        <taxon>Marinifilaceae</taxon>
        <taxon>Labilibaculum</taxon>
    </lineage>
</organism>
<evidence type="ECO:0000313" key="4">
    <source>
        <dbReference type="Proteomes" id="UP000218267"/>
    </source>
</evidence>
<reference evidence="3 4" key="1">
    <citation type="journal article" date="2018" name="Mar. Genomics">
        <title>Complete genome sequence of Marinifilaceae bacterium strain SPP2, isolated from the Antarctic marine sediment.</title>
        <authorList>
            <person name="Watanabe M."/>
            <person name="Kojima H."/>
            <person name="Fukui M."/>
        </authorList>
    </citation>
    <scope>NUCLEOTIDE SEQUENCE [LARGE SCALE GENOMIC DNA]</scope>
    <source>
        <strain evidence="3 4">SPP2</strain>
    </source>
</reference>
<name>A0A1Y1CGU4_9BACT</name>
<dbReference type="InterPro" id="IPR007863">
    <property type="entry name" value="Peptidase_M16_C"/>
</dbReference>
<dbReference type="Pfam" id="PF05193">
    <property type="entry name" value="Peptidase_M16_C"/>
    <property type="match status" value="1"/>
</dbReference>
<keyword evidence="1" id="KW-0175">Coiled coil</keyword>
<protein>
    <submittedName>
        <fullName evidence="3">Peptidase M16</fullName>
    </submittedName>
</protein>
<evidence type="ECO:0000256" key="1">
    <source>
        <dbReference type="SAM" id="Coils"/>
    </source>
</evidence>
<dbReference type="AlphaFoldDB" id="A0A1Y1CGU4"/>
<dbReference type="Gene3D" id="3.30.830.10">
    <property type="entry name" value="Metalloenzyme, LuxS/M16 peptidase-like"/>
    <property type="match status" value="2"/>
</dbReference>
<dbReference type="EMBL" id="AP018042">
    <property type="protein sequence ID" value="BAX79242.1"/>
    <property type="molecule type" value="Genomic_DNA"/>
</dbReference>
<evidence type="ECO:0000259" key="2">
    <source>
        <dbReference type="Pfam" id="PF05193"/>
    </source>
</evidence>
<dbReference type="OrthoDB" id="9811314at2"/>
<keyword evidence="4" id="KW-1185">Reference proteome</keyword>
<dbReference type="PANTHER" id="PTHR11851:SF224">
    <property type="entry name" value="PROCESSING PROTEASE"/>
    <property type="match status" value="1"/>
</dbReference>
<dbReference type="SUPFAM" id="SSF63411">
    <property type="entry name" value="LuxS/MPP-like metallohydrolase"/>
    <property type="match status" value="2"/>
</dbReference>
<dbReference type="InterPro" id="IPR050361">
    <property type="entry name" value="MPP/UQCRC_Complex"/>
</dbReference>
<accession>A0A1Y1CGU4</accession>
<dbReference type="KEGG" id="mbas:ALGA_0853"/>
<reference evidence="4" key="2">
    <citation type="journal article" date="2020" name="Antonie Van Leeuwenhoek">
        <title>Labilibaculum antarcticum sp. nov., a novel facultative anaerobic, psychrotorelant bacterium isolated from marine sediment of Antarctica.</title>
        <authorList>
            <person name="Watanabe M."/>
            <person name="Kojima H."/>
            <person name="Fukui M."/>
        </authorList>
    </citation>
    <scope>NUCLEOTIDE SEQUENCE [LARGE SCALE GENOMIC DNA]</scope>
    <source>
        <strain evidence="4">SPP2</strain>
    </source>
</reference>
<dbReference type="GO" id="GO:0046872">
    <property type="term" value="F:metal ion binding"/>
    <property type="evidence" value="ECO:0007669"/>
    <property type="project" value="InterPro"/>
</dbReference>
<evidence type="ECO:0000313" key="3">
    <source>
        <dbReference type="EMBL" id="BAX79242.1"/>
    </source>
</evidence>
<proteinExistence type="predicted"/>
<sequence length="438" mass="49596">MENLHRNTAPKFKTVDSIEILPSQKHSLSNNIPVHIISGGSQDVVKIEFIFNAGIWHQKKPLIATLTSTMLNEGTNSMTASEIAEKFDFLGAHVGFSASKHDANVTLYSLKKHFSETLTLTADLIKDSIFPEKEFSTILTNKKQQYQIEHQKTNVLAKEKFTQMIYGGNHPYSNTYDISEFDNCKRQDIIDFYKKHYTPSNCLIIIAGKVDDNVLAQVDYLFGEGKWTDQSKSADCKHEIIESKEKSAFVCKNDAVQSTIRIGRKLFTKTHPDYTGMQLLNLILGGYFGSRLMQNIREDKGYTYGINSIIISHLKDGHFTIVTEVGAEVCKAAVQEIFIEIERLREEIVSEEELTLVKNYISGEMLRNLDSPFALSDGLRGNLPFGFDNSYFQKFIKDLKAVTAKKLLDLANEYLKPEDLYLIVSGPKECEEAIVFPK</sequence>